<evidence type="ECO:0000313" key="1">
    <source>
        <dbReference type="EMBL" id="KAK4309500.1"/>
    </source>
</evidence>
<accession>A0AAE1U7Y3</accession>
<keyword evidence="2" id="KW-1185">Reference proteome</keyword>
<dbReference type="EMBL" id="JAWZYT010001740">
    <property type="protein sequence ID" value="KAK4309500.1"/>
    <property type="molecule type" value="Genomic_DNA"/>
</dbReference>
<reference evidence="1" key="1">
    <citation type="submission" date="2023-11" db="EMBL/GenBank/DDBJ databases">
        <title>Genome assemblies of two species of porcelain crab, Petrolisthes cinctipes and Petrolisthes manimaculis (Anomura: Porcellanidae).</title>
        <authorList>
            <person name="Angst P."/>
        </authorList>
    </citation>
    <scope>NUCLEOTIDE SEQUENCE</scope>
    <source>
        <strain evidence="1">PB745_02</strain>
        <tissue evidence="1">Gill</tissue>
    </source>
</reference>
<dbReference type="Proteomes" id="UP001292094">
    <property type="component" value="Unassembled WGS sequence"/>
</dbReference>
<evidence type="ECO:0000313" key="2">
    <source>
        <dbReference type="Proteomes" id="UP001292094"/>
    </source>
</evidence>
<gene>
    <name evidence="1" type="ORF">Pmani_018854</name>
</gene>
<protein>
    <submittedName>
        <fullName evidence="1">Uncharacterized protein</fullName>
    </submittedName>
</protein>
<proteinExistence type="predicted"/>
<sequence length="86" mass="10139">MERFSPYCETLGYKATRLRHPPNLVHFWRAGEETLLLLVISAFGPSRRGENDPFKMPYDPRRDDPILPTTAYETPIRRENKETFDI</sequence>
<name>A0AAE1U7Y3_9EUCA</name>
<organism evidence="1 2">
    <name type="scientific">Petrolisthes manimaculis</name>
    <dbReference type="NCBI Taxonomy" id="1843537"/>
    <lineage>
        <taxon>Eukaryota</taxon>
        <taxon>Metazoa</taxon>
        <taxon>Ecdysozoa</taxon>
        <taxon>Arthropoda</taxon>
        <taxon>Crustacea</taxon>
        <taxon>Multicrustacea</taxon>
        <taxon>Malacostraca</taxon>
        <taxon>Eumalacostraca</taxon>
        <taxon>Eucarida</taxon>
        <taxon>Decapoda</taxon>
        <taxon>Pleocyemata</taxon>
        <taxon>Anomura</taxon>
        <taxon>Galatheoidea</taxon>
        <taxon>Porcellanidae</taxon>
        <taxon>Petrolisthes</taxon>
    </lineage>
</organism>
<dbReference type="AlphaFoldDB" id="A0AAE1U7Y3"/>
<comment type="caution">
    <text evidence="1">The sequence shown here is derived from an EMBL/GenBank/DDBJ whole genome shotgun (WGS) entry which is preliminary data.</text>
</comment>